<name>A0ABV9VUV2_9ACTN</name>
<dbReference type="RefSeq" id="WP_380115419.1">
    <property type="nucleotide sequence ID" value="NZ_JBHSIU010000014.1"/>
</dbReference>
<keyword evidence="3" id="KW-0813">Transport</keyword>
<evidence type="ECO:0000256" key="4">
    <source>
        <dbReference type="ARBA" id="ARBA00022729"/>
    </source>
</evidence>
<keyword evidence="7" id="KW-1185">Reference proteome</keyword>
<dbReference type="PANTHER" id="PTHR30290">
    <property type="entry name" value="PERIPLASMIC BINDING COMPONENT OF ABC TRANSPORTER"/>
    <property type="match status" value="1"/>
</dbReference>
<evidence type="ECO:0000259" key="5">
    <source>
        <dbReference type="Pfam" id="PF00496"/>
    </source>
</evidence>
<proteinExistence type="inferred from homology"/>
<accession>A0ABV9VUV2</accession>
<dbReference type="Gene3D" id="3.10.105.10">
    <property type="entry name" value="Dipeptide-binding Protein, Domain 3"/>
    <property type="match status" value="1"/>
</dbReference>
<reference evidence="7" key="1">
    <citation type="journal article" date="2019" name="Int. J. Syst. Evol. Microbiol.">
        <title>The Global Catalogue of Microorganisms (GCM) 10K type strain sequencing project: providing services to taxonomists for standard genome sequencing and annotation.</title>
        <authorList>
            <consortium name="The Broad Institute Genomics Platform"/>
            <consortium name="The Broad Institute Genome Sequencing Center for Infectious Disease"/>
            <person name="Wu L."/>
            <person name="Ma J."/>
        </authorList>
    </citation>
    <scope>NUCLEOTIDE SEQUENCE [LARGE SCALE GENOMIC DNA]</scope>
    <source>
        <strain evidence="7">CGMCC 4.7152</strain>
    </source>
</reference>
<dbReference type="SUPFAM" id="SSF53850">
    <property type="entry name" value="Periplasmic binding protein-like II"/>
    <property type="match status" value="1"/>
</dbReference>
<dbReference type="PANTHER" id="PTHR30290:SF10">
    <property type="entry name" value="PERIPLASMIC OLIGOPEPTIDE-BINDING PROTEIN-RELATED"/>
    <property type="match status" value="1"/>
</dbReference>
<keyword evidence="4" id="KW-0732">Signal</keyword>
<comment type="similarity">
    <text evidence="2">Belongs to the bacterial solute-binding protein 5 family.</text>
</comment>
<dbReference type="Proteomes" id="UP001595912">
    <property type="component" value="Unassembled WGS sequence"/>
</dbReference>
<dbReference type="InterPro" id="IPR000914">
    <property type="entry name" value="SBP_5_dom"/>
</dbReference>
<evidence type="ECO:0000313" key="7">
    <source>
        <dbReference type="Proteomes" id="UP001595912"/>
    </source>
</evidence>
<comment type="subcellular location">
    <subcellularLocation>
        <location evidence="1">Cell envelope</location>
    </subcellularLocation>
</comment>
<organism evidence="6 7">
    <name type="scientific">Dactylosporangium cerinum</name>
    <dbReference type="NCBI Taxonomy" id="1434730"/>
    <lineage>
        <taxon>Bacteria</taxon>
        <taxon>Bacillati</taxon>
        <taxon>Actinomycetota</taxon>
        <taxon>Actinomycetes</taxon>
        <taxon>Micromonosporales</taxon>
        <taxon>Micromonosporaceae</taxon>
        <taxon>Dactylosporangium</taxon>
    </lineage>
</organism>
<evidence type="ECO:0000256" key="1">
    <source>
        <dbReference type="ARBA" id="ARBA00004196"/>
    </source>
</evidence>
<sequence length="595" mass="66706">MDQQLTSAARSAQGGVATWACLPGFPPAVIFPFTPPERYGMRSTYEFQMLMYRPLYWIGRDGKLEIDFDLSLADEPVWDEDGRTVTIRIKPWKWSNGETVCADNVIFWMNMLARKGPRFGAYVEGFFPDNLVSYEKVADDKVSFTFDQVYSQYWVLMNQLTMITPMPKAWDRTAEGPADASHDIEQVEAVFDYLLAHNGSPTAESNAHRVLWPESPIWSVVNGPWKLRTFTAEGAVTFVPNEHYSGPNPARLAEFRQLPIETDEQEYELLQQGDSIQIGYLPMGLGTQPSGDPTVGGPNPLGDRYELVPQVLFSLHFMALNFYNPNIAGKLIHQPYIRQALQSCLDQDYGAREIYQGYGWRQDGPVPSLPDSDLISPRLRNGGVVWPFDPDRALTLLAENGWDTSVTPAVCVRPGTGPGEAGEGIPAGTELSLSLRYIEGRPALTRLMEQFRADAGKAGIELRLSEIYASVLVAQDGPGAPTPENPRTWELSCWNGGWVYNHPTGENLFQSGAACNFSNYRDERADELIARTVTTDDPQALYDYQDYISEQAPVLFTPNFPRRLFEVASNLRGFTPVNPYGLINPENWYYVEEGS</sequence>
<protein>
    <submittedName>
        <fullName evidence="6">ABC transporter substrate-binding protein</fullName>
    </submittedName>
</protein>
<dbReference type="InterPro" id="IPR039424">
    <property type="entry name" value="SBP_5"/>
</dbReference>
<dbReference type="Gene3D" id="3.40.190.10">
    <property type="entry name" value="Periplasmic binding protein-like II"/>
    <property type="match status" value="1"/>
</dbReference>
<dbReference type="Pfam" id="PF00496">
    <property type="entry name" value="SBP_bac_5"/>
    <property type="match status" value="1"/>
</dbReference>
<feature type="domain" description="Solute-binding protein family 5" evidence="5">
    <location>
        <begin position="72"/>
        <end position="514"/>
    </location>
</feature>
<evidence type="ECO:0000256" key="3">
    <source>
        <dbReference type="ARBA" id="ARBA00022448"/>
    </source>
</evidence>
<evidence type="ECO:0000256" key="2">
    <source>
        <dbReference type="ARBA" id="ARBA00005695"/>
    </source>
</evidence>
<evidence type="ECO:0000313" key="6">
    <source>
        <dbReference type="EMBL" id="MFC4999095.1"/>
    </source>
</evidence>
<gene>
    <name evidence="6" type="ORF">ACFPIJ_14760</name>
</gene>
<comment type="caution">
    <text evidence="6">The sequence shown here is derived from an EMBL/GenBank/DDBJ whole genome shotgun (WGS) entry which is preliminary data.</text>
</comment>
<dbReference type="EMBL" id="JBHSIU010000014">
    <property type="protein sequence ID" value="MFC4999095.1"/>
    <property type="molecule type" value="Genomic_DNA"/>
</dbReference>